<dbReference type="RefSeq" id="WP_189003450.1">
    <property type="nucleotide sequence ID" value="NZ_BMOD01000010.1"/>
</dbReference>
<feature type="domain" description="Glycogen debranching enzyme C-terminal" evidence="1">
    <location>
        <begin position="282"/>
        <end position="644"/>
    </location>
</feature>
<evidence type="ECO:0000259" key="1">
    <source>
        <dbReference type="Pfam" id="PF06202"/>
    </source>
</evidence>
<dbReference type="EMBL" id="BMOD01000010">
    <property type="protein sequence ID" value="GGJ40976.1"/>
    <property type="molecule type" value="Genomic_DNA"/>
</dbReference>
<dbReference type="PANTHER" id="PTHR10569">
    <property type="entry name" value="GLYCOGEN DEBRANCHING ENZYME"/>
    <property type="match status" value="1"/>
</dbReference>
<dbReference type="PANTHER" id="PTHR10569:SF2">
    <property type="entry name" value="GLYCOGEN DEBRANCHING ENZYME"/>
    <property type="match status" value="1"/>
</dbReference>
<sequence>MLPQLKITHEAARSLTQEYLLTDGLGGFHMMTPAGVPTRKYHGLAHSHNPPVQRDLPWIMPLETLQLGKQQASLYTLEMTPGYFVGRGWDFLIDCKLEALQPKQTHQAFGVTVQRSVVMPQGSGTLCYLYEVLTPHAAEMTLEGLFSDRDMHGTCESLPDVQFSSHQNVIQSAYGENRGVTVRFHGEDFKALPVQVTPQQLFYRVEHERGEGCEDIAARIPMYQVTLPAGRSRFALVVSATGWQGDPWEAQKQEQKRRENLIQQAFQTSGVQDDTVATLALAADAFLVHRQTVDSVSVIAGYPWFADWGRDSMIALSGLTLPTGRFSDAKGILTTFLKYQRQGLVPNNFWDDGKGAGYNTVDGALWLFVALERYLDATQDFEFAREQFAVLKEMVRHHIEGTDFNIKVDVQDGLLSAGEKGVQLTWMDVKIRDWVVTPRHGKAIEICALWLNALQIFLNLSEKFAVQDDFTALCADLLQKGQQSFAQFWNPDKNYFYDYITAEGQFNADVRPNALIALALPYTPSTSEQRKLALQTAAELLVTPVGTYSLAPTEKEFKPNFTGAQMVRDVAYHQGTIWAWPVGSYLELLWKETRDRDVLNSLMHGLKNHLLEGGLGSVAEVLEAKSMTTRGCPFQAWSVSEFLRVYTLVNAPQD</sequence>
<evidence type="ECO:0000313" key="4">
    <source>
        <dbReference type="Proteomes" id="UP000632222"/>
    </source>
</evidence>
<proteinExistence type="predicted"/>
<accession>A0ABQ2D197</accession>
<organism evidence="3 4">
    <name type="scientific">Deinococcus roseus</name>
    <dbReference type="NCBI Taxonomy" id="392414"/>
    <lineage>
        <taxon>Bacteria</taxon>
        <taxon>Thermotogati</taxon>
        <taxon>Deinococcota</taxon>
        <taxon>Deinococci</taxon>
        <taxon>Deinococcales</taxon>
        <taxon>Deinococcaceae</taxon>
        <taxon>Deinococcus</taxon>
    </lineage>
</organism>
<dbReference type="Pfam" id="PF12439">
    <property type="entry name" value="GDE_N"/>
    <property type="match status" value="1"/>
</dbReference>
<dbReference type="Pfam" id="PF06202">
    <property type="entry name" value="GDE_C"/>
    <property type="match status" value="1"/>
</dbReference>
<dbReference type="InterPro" id="IPR024742">
    <property type="entry name" value="Glycogen_debranch_N"/>
</dbReference>
<feature type="domain" description="Glycogen debranching enzyme bacterial and archaeal type N-terminal" evidence="2">
    <location>
        <begin position="18"/>
        <end position="232"/>
    </location>
</feature>
<dbReference type="InterPro" id="IPR010401">
    <property type="entry name" value="AGL/Gdb1"/>
</dbReference>
<dbReference type="InterPro" id="IPR012341">
    <property type="entry name" value="6hp_glycosidase-like_sf"/>
</dbReference>
<dbReference type="SUPFAM" id="SSF48208">
    <property type="entry name" value="Six-hairpin glycosidases"/>
    <property type="match status" value="1"/>
</dbReference>
<protein>
    <recommendedName>
        <fullName evidence="5">Glycogen debranching protein</fullName>
    </recommendedName>
</protein>
<dbReference type="InterPro" id="IPR008928">
    <property type="entry name" value="6-hairpin_glycosidase_sf"/>
</dbReference>
<dbReference type="Proteomes" id="UP000632222">
    <property type="component" value="Unassembled WGS sequence"/>
</dbReference>
<evidence type="ECO:0008006" key="5">
    <source>
        <dbReference type="Google" id="ProtNLM"/>
    </source>
</evidence>
<dbReference type="Gene3D" id="1.50.10.10">
    <property type="match status" value="1"/>
</dbReference>
<comment type="caution">
    <text evidence="3">The sequence shown here is derived from an EMBL/GenBank/DDBJ whole genome shotgun (WGS) entry which is preliminary data.</text>
</comment>
<reference evidence="4" key="1">
    <citation type="journal article" date="2019" name="Int. J. Syst. Evol. Microbiol.">
        <title>The Global Catalogue of Microorganisms (GCM) 10K type strain sequencing project: providing services to taxonomists for standard genome sequencing and annotation.</title>
        <authorList>
            <consortium name="The Broad Institute Genomics Platform"/>
            <consortium name="The Broad Institute Genome Sequencing Center for Infectious Disease"/>
            <person name="Wu L."/>
            <person name="Ma J."/>
        </authorList>
    </citation>
    <scope>NUCLEOTIDE SEQUENCE [LARGE SCALE GENOMIC DNA]</scope>
    <source>
        <strain evidence="4">JCM 14370</strain>
    </source>
</reference>
<keyword evidence="4" id="KW-1185">Reference proteome</keyword>
<name>A0ABQ2D197_9DEIO</name>
<evidence type="ECO:0000259" key="2">
    <source>
        <dbReference type="Pfam" id="PF12439"/>
    </source>
</evidence>
<dbReference type="InterPro" id="IPR032790">
    <property type="entry name" value="GDE_C"/>
</dbReference>
<gene>
    <name evidence="3" type="ORF">GCM10008938_28780</name>
</gene>
<evidence type="ECO:0000313" key="3">
    <source>
        <dbReference type="EMBL" id="GGJ40976.1"/>
    </source>
</evidence>